<accession>A0A564Y546</accession>
<dbReference type="Proteomes" id="UP000321570">
    <property type="component" value="Unassembled WGS sequence"/>
</dbReference>
<name>A0A564Y546_HYMDI</name>
<reference evidence="1 2" key="1">
    <citation type="submission" date="2019-07" db="EMBL/GenBank/DDBJ databases">
        <authorList>
            <person name="Jastrzebski P J."/>
            <person name="Paukszto L."/>
            <person name="Jastrzebski P J."/>
        </authorList>
    </citation>
    <scope>NUCLEOTIDE SEQUENCE [LARGE SCALE GENOMIC DNA]</scope>
    <source>
        <strain evidence="1 2">WMS-il1</strain>
    </source>
</reference>
<keyword evidence="2" id="KW-1185">Reference proteome</keyword>
<feature type="non-terminal residue" evidence="1">
    <location>
        <position position="181"/>
    </location>
</feature>
<dbReference type="AlphaFoldDB" id="A0A564Y546"/>
<gene>
    <name evidence="1" type="ORF">WMSIL1_LOCUS2899</name>
</gene>
<protein>
    <submittedName>
        <fullName evidence="1">Uncharacterized protein</fullName>
    </submittedName>
</protein>
<sequence length="181" mass="20982">MNRKKTSVKIQRKSVKNDEAYFEKIDDIPLHPNDQLQLTEDELKEEITRELTATDPQAPDNIVRFDFVENQYRQVPRVEQMTVYFEIDGNMVDKISEEESKFPPDDEMGEELGKKSIDKPRRKLVNQFNFCEHASQTYNSISKEFGCQTEPPTRNTFSGNVTQWGIYDFYQAAAANKNASG</sequence>
<organism evidence="1 2">
    <name type="scientific">Hymenolepis diminuta</name>
    <name type="common">Rat tapeworm</name>
    <dbReference type="NCBI Taxonomy" id="6216"/>
    <lineage>
        <taxon>Eukaryota</taxon>
        <taxon>Metazoa</taxon>
        <taxon>Spiralia</taxon>
        <taxon>Lophotrochozoa</taxon>
        <taxon>Platyhelminthes</taxon>
        <taxon>Cestoda</taxon>
        <taxon>Eucestoda</taxon>
        <taxon>Cyclophyllidea</taxon>
        <taxon>Hymenolepididae</taxon>
        <taxon>Hymenolepis</taxon>
    </lineage>
</organism>
<dbReference type="EMBL" id="CABIJS010000088">
    <property type="protein sequence ID" value="VUZ42286.1"/>
    <property type="molecule type" value="Genomic_DNA"/>
</dbReference>
<evidence type="ECO:0000313" key="1">
    <source>
        <dbReference type="EMBL" id="VUZ42286.1"/>
    </source>
</evidence>
<proteinExistence type="predicted"/>
<evidence type="ECO:0000313" key="2">
    <source>
        <dbReference type="Proteomes" id="UP000321570"/>
    </source>
</evidence>